<evidence type="ECO:0000256" key="1">
    <source>
        <dbReference type="SAM" id="Phobius"/>
    </source>
</evidence>
<evidence type="ECO:0000313" key="3">
    <source>
        <dbReference type="Proteomes" id="UP000076925"/>
    </source>
</evidence>
<name>A0A139X562_9CYAN</name>
<dbReference type="RefSeq" id="WP_017745740.1">
    <property type="nucleotide sequence ID" value="NZ_KQ976354.1"/>
</dbReference>
<keyword evidence="1" id="KW-1133">Transmembrane helix</keyword>
<dbReference type="EMBL" id="ANNX02000031">
    <property type="protein sequence ID" value="KYC39849.1"/>
    <property type="molecule type" value="Genomic_DNA"/>
</dbReference>
<sequence>MPFTILLLEKIKDFFVWIIASIIFCVCIFLLINQDVIYNFLQLQISHMSPMQSVLVVPKLELIFQNLKINKPNDIILSLKDDEGKAIQGILPEHERLLHIFIVSENFQFFSHIHIEDFGLITLKMLEEAKFPIRYSFPQPGKYLVAVNFTVNHQHFFKQAFLKVTGQHSSLNLEKDNSFEEDKIPNYQINFSHFPNLIQAQKEVTLDYFINKNGKKVTDIVPYLDAPMHITAISSDLQNIIHTHAHDKSAKSLHMGHNASLHDRTHNSEAMVDKFGPNLEASVTFPDRGTYHVFGEMRHQEKIVVVESLVEVN</sequence>
<keyword evidence="3" id="KW-1185">Reference proteome</keyword>
<evidence type="ECO:0000313" key="2">
    <source>
        <dbReference type="EMBL" id="KYC39849.1"/>
    </source>
</evidence>
<protein>
    <submittedName>
        <fullName evidence="2">Uncharacterized protein</fullName>
    </submittedName>
</protein>
<dbReference type="OrthoDB" id="128043at2"/>
<dbReference type="AlphaFoldDB" id="A0A139X562"/>
<accession>A0A139X562</accession>
<keyword evidence="1" id="KW-0812">Transmembrane</keyword>
<dbReference type="STRING" id="128403.WA1_28175"/>
<keyword evidence="1" id="KW-0472">Membrane</keyword>
<proteinExistence type="predicted"/>
<dbReference type="Proteomes" id="UP000076925">
    <property type="component" value="Unassembled WGS sequence"/>
</dbReference>
<gene>
    <name evidence="2" type="ORF">WA1_28175</name>
</gene>
<comment type="caution">
    <text evidence="2">The sequence shown here is derived from an EMBL/GenBank/DDBJ whole genome shotgun (WGS) entry which is preliminary data.</text>
</comment>
<reference evidence="2 3" key="1">
    <citation type="journal article" date="2013" name="Genome Biol. Evol.">
        <title>Genomes of Stigonematalean cyanobacteria (subsection V) and the evolution of oxygenic photosynthesis from prokaryotes to plastids.</title>
        <authorList>
            <person name="Dagan T."/>
            <person name="Roettger M."/>
            <person name="Stucken K."/>
            <person name="Landan G."/>
            <person name="Koch R."/>
            <person name="Major P."/>
            <person name="Gould S.B."/>
            <person name="Goremykin V.V."/>
            <person name="Rippka R."/>
            <person name="Tandeau de Marsac N."/>
            <person name="Gugger M."/>
            <person name="Lockhart P.J."/>
            <person name="Allen J.F."/>
            <person name="Brune I."/>
            <person name="Maus I."/>
            <person name="Puhler A."/>
            <person name="Martin W.F."/>
        </authorList>
    </citation>
    <scope>NUCLEOTIDE SEQUENCE [LARGE SCALE GENOMIC DNA]</scope>
    <source>
        <strain evidence="2 3">PCC 7110</strain>
    </source>
</reference>
<feature type="transmembrane region" description="Helical" evidence="1">
    <location>
        <begin position="14"/>
        <end position="32"/>
    </location>
</feature>
<organism evidence="2 3">
    <name type="scientific">Scytonema hofmannii PCC 7110</name>
    <dbReference type="NCBI Taxonomy" id="128403"/>
    <lineage>
        <taxon>Bacteria</taxon>
        <taxon>Bacillati</taxon>
        <taxon>Cyanobacteriota</taxon>
        <taxon>Cyanophyceae</taxon>
        <taxon>Nostocales</taxon>
        <taxon>Scytonemataceae</taxon>
        <taxon>Scytonema</taxon>
    </lineage>
</organism>